<evidence type="ECO:0000313" key="2">
    <source>
        <dbReference type="Proteomes" id="UP000824132"/>
    </source>
</evidence>
<accession>A0A9D2CZN0</accession>
<gene>
    <name evidence="1" type="ORF">H9727_05975</name>
</gene>
<reference evidence="1" key="2">
    <citation type="submission" date="2021-04" db="EMBL/GenBank/DDBJ databases">
        <authorList>
            <person name="Gilroy R."/>
        </authorList>
    </citation>
    <scope>NUCLEOTIDE SEQUENCE</scope>
    <source>
        <strain evidence="1">CHK187-5294</strain>
    </source>
</reference>
<dbReference type="Proteomes" id="UP000824132">
    <property type="component" value="Unassembled WGS sequence"/>
</dbReference>
<evidence type="ECO:0000313" key="1">
    <source>
        <dbReference type="EMBL" id="HIZ03817.1"/>
    </source>
</evidence>
<reference evidence="1" key="1">
    <citation type="journal article" date="2021" name="PeerJ">
        <title>Extensive microbial diversity within the chicken gut microbiome revealed by metagenomics and culture.</title>
        <authorList>
            <person name="Gilroy R."/>
            <person name="Ravi A."/>
            <person name="Getino M."/>
            <person name="Pursley I."/>
            <person name="Horton D.L."/>
            <person name="Alikhan N.F."/>
            <person name="Baker D."/>
            <person name="Gharbi K."/>
            <person name="Hall N."/>
            <person name="Watson M."/>
            <person name="Adriaenssens E.M."/>
            <person name="Foster-Nyarko E."/>
            <person name="Jarju S."/>
            <person name="Secka A."/>
            <person name="Antonio M."/>
            <person name="Oren A."/>
            <person name="Chaudhuri R.R."/>
            <person name="La Ragione R."/>
            <person name="Hildebrand F."/>
            <person name="Pallen M.J."/>
        </authorList>
    </citation>
    <scope>NUCLEOTIDE SEQUENCE</scope>
    <source>
        <strain evidence="1">CHK187-5294</strain>
    </source>
</reference>
<organism evidence="1 2">
    <name type="scientific">Candidatus Borkfalkia avistercoris</name>
    <dbReference type="NCBI Taxonomy" id="2838504"/>
    <lineage>
        <taxon>Bacteria</taxon>
        <taxon>Bacillati</taxon>
        <taxon>Bacillota</taxon>
        <taxon>Clostridia</taxon>
        <taxon>Christensenellales</taxon>
        <taxon>Christensenellaceae</taxon>
        <taxon>Candidatus Borkfalkia</taxon>
    </lineage>
</organism>
<protein>
    <submittedName>
        <fullName evidence="1">Uncharacterized protein</fullName>
    </submittedName>
</protein>
<dbReference type="EMBL" id="DXCL01000031">
    <property type="protein sequence ID" value="HIZ03817.1"/>
    <property type="molecule type" value="Genomic_DNA"/>
</dbReference>
<proteinExistence type="predicted"/>
<sequence>MITSYKIKIRSFLIALLSLIAVLSVCAFIGVRKSSAETKPMSELFTADGFVCEYGAHDSAADRTGALLSTQTNYSKAVFSDFSASFALDFGVVGKDGKGTFGSLAFDFADQATGRSFTLTLLESGQYGNVCVTHQGVNVYSQLEGISFAGGALGVNFDGRDMRLSVDTVNGNTALFNFSSESDMSRMGAEYTLDPFDIYDVTITVSSVAENETAQIYLYELSGEPLSQETLADSSGAAIYGTPALYRGTAGEKYFVSDKGLYSFDLVDGRALFEGSISVKDKNGEAVVLDGENAFVPQSAGVYTAEYRAEDSAGKYGEAASFSFVVSSQASVAQWDMQFPVYEGEVPAGTQVVLPSVAAVSSAATEYTSPLETRIEIVSPGGVQALEQSASGATAFVFSETGTYTVNYTAKDYGGKTFSLNFSVPIVQGDPVVRAELNREMLTGSYLYLNDASQGDKTLSAEAISPSGAKTNYPKVLLDCAGVWTVRYYDGNSAVFEEYVRVRHSSEAFWETQNGIDLEAGAETPEYYDFSATGLGISASLPSGQAFFKNSVDLNGKTKDDKLLEFLVVPENEEVLELDRLELVIRDAYDESNYITIAFEPNVWGYRQLTAVFVSTSDGHEYGGEIFLSTTLYGKFTGGKISTDPIDYDPIITKPFSLYWDGQENAIYMSPARSGYGKFLVADLDAPETFGVGNEWKGFTTGEAEIGFIFREINDTAHIIVTEFDGLDFGGGEIADVSAPSVLIEGEGAAGLAGSNYNCPAAYGVDSVDGLINDVFVEARYVEGTRKTSVPMTDRFSFTPQQAGRYELVYTACDRAGNTGTRVIYIDVVTQLDPIELTQDLSDVYASKMTVGDRLSLRDIEAVGGSGTLNCVKYLFAENGIRELTQKSVLLTEAGDYMLRYAVTDYLENTVNFDFYFTVKESEGPVFSETTVPSYIAANKSFTIPEITAVDYANNGASAEVEIYADGVKVQAGEIISPESDFILKAVAVGADGKESVKKYPVRVISPRNDENFIADHFITAGNMAKEVSADGIRFTAYEDAGFAFLNSLPMGRFTLAFSSDSASFGSGAFVLEFTDSADASAVIQLRFKLEEGRILYSVNGGTYRQISGSMTVSGGFTFAISGTQLQDSDGNLVAELSETLIGEPFEGFTQGRAYVSFGFEEVQGSASVVMHQLCNQVLGNASSDRIRPMIVFAEELVRNASKGDTVVLPDVIGADVLDGDVSLSLLITAPDGSVIFEGDPNECKSFIADQFGVYYLTYTAEDSSENTVDSYASVQVLDYEVPQIEISGSLPATLRQGESFTVPSASVKEGITLKIYLVSPDGVRSVVSAGETVVAEKAGIYRIMFYAYNSDYNSNIIVKDVVVS</sequence>
<comment type="caution">
    <text evidence="1">The sequence shown here is derived from an EMBL/GenBank/DDBJ whole genome shotgun (WGS) entry which is preliminary data.</text>
</comment>
<name>A0A9D2CZN0_9FIRM</name>